<proteinExistence type="predicted"/>
<sequence>DLVVEQVWKFDDGIVDENMGVTHLDWIPGTEKVIVARKKGYLHMYDTIDAGVDEYKEVFDMNVDVASLDDHGLLGFAFHPNFGKPGVGTNSVFILYSGQPKDVTLLPNDAAVAQLRPAGWGQGPPGTKGYAWDESGYLCPALEKPLNNYGGKLCE</sequence>
<dbReference type="EMBL" id="JAFCMP010000457">
    <property type="protein sequence ID" value="KAG5179535.1"/>
    <property type="molecule type" value="Genomic_DNA"/>
</dbReference>
<protein>
    <submittedName>
        <fullName evidence="1">Uncharacterized protein</fullName>
    </submittedName>
</protein>
<dbReference type="Gene3D" id="2.120.10.30">
    <property type="entry name" value="TolB, C-terminal domain"/>
    <property type="match status" value="1"/>
</dbReference>
<dbReference type="OrthoDB" id="2128708at2759"/>
<name>A0A835YQG5_9STRA</name>
<dbReference type="InterPro" id="IPR011042">
    <property type="entry name" value="6-blade_b-propeller_TolB-like"/>
</dbReference>
<keyword evidence="2" id="KW-1185">Reference proteome</keyword>
<gene>
    <name evidence="1" type="ORF">JKP88DRAFT_139405</name>
</gene>
<evidence type="ECO:0000313" key="2">
    <source>
        <dbReference type="Proteomes" id="UP000664859"/>
    </source>
</evidence>
<dbReference type="Proteomes" id="UP000664859">
    <property type="component" value="Unassembled WGS sequence"/>
</dbReference>
<feature type="non-terminal residue" evidence="1">
    <location>
        <position position="1"/>
    </location>
</feature>
<organism evidence="1 2">
    <name type="scientific">Tribonema minus</name>
    <dbReference type="NCBI Taxonomy" id="303371"/>
    <lineage>
        <taxon>Eukaryota</taxon>
        <taxon>Sar</taxon>
        <taxon>Stramenopiles</taxon>
        <taxon>Ochrophyta</taxon>
        <taxon>PX clade</taxon>
        <taxon>Xanthophyceae</taxon>
        <taxon>Tribonematales</taxon>
        <taxon>Tribonemataceae</taxon>
        <taxon>Tribonema</taxon>
    </lineage>
</organism>
<dbReference type="AlphaFoldDB" id="A0A835YQG5"/>
<feature type="non-terminal residue" evidence="1">
    <location>
        <position position="155"/>
    </location>
</feature>
<reference evidence="1" key="1">
    <citation type="submission" date="2021-02" db="EMBL/GenBank/DDBJ databases">
        <title>First Annotated Genome of the Yellow-green Alga Tribonema minus.</title>
        <authorList>
            <person name="Mahan K.M."/>
        </authorList>
    </citation>
    <scope>NUCLEOTIDE SEQUENCE</scope>
    <source>
        <strain evidence="1">UTEX B ZZ1240</strain>
    </source>
</reference>
<evidence type="ECO:0000313" key="1">
    <source>
        <dbReference type="EMBL" id="KAG5179535.1"/>
    </source>
</evidence>
<comment type="caution">
    <text evidence="1">The sequence shown here is derived from an EMBL/GenBank/DDBJ whole genome shotgun (WGS) entry which is preliminary data.</text>
</comment>
<accession>A0A835YQG5</accession>